<dbReference type="AlphaFoldDB" id="A0A1B7MIM4"/>
<dbReference type="EMBL" id="KV449003">
    <property type="protein sequence ID" value="OAX32457.1"/>
    <property type="molecule type" value="Genomic_DNA"/>
</dbReference>
<accession>A0A1B7MIM4</accession>
<evidence type="ECO:0000313" key="1">
    <source>
        <dbReference type="EMBL" id="OAX32457.1"/>
    </source>
</evidence>
<evidence type="ECO:0000313" key="2">
    <source>
        <dbReference type="Proteomes" id="UP000092154"/>
    </source>
</evidence>
<gene>
    <name evidence="1" type="ORF">K503DRAFT_605746</name>
</gene>
<reference evidence="1 2" key="1">
    <citation type="submission" date="2016-06" db="EMBL/GenBank/DDBJ databases">
        <title>Comparative genomics of the ectomycorrhizal sister species Rhizopogon vinicolor and Rhizopogon vesiculosus (Basidiomycota: Boletales) reveals a divergence of the mating type B locus.</title>
        <authorList>
            <consortium name="DOE Joint Genome Institute"/>
            <person name="Mujic A.B."/>
            <person name="Kuo A."/>
            <person name="Tritt A."/>
            <person name="Lipzen A."/>
            <person name="Chen C."/>
            <person name="Johnson J."/>
            <person name="Sharma A."/>
            <person name="Barry K."/>
            <person name="Grigoriev I.V."/>
            <person name="Spatafora J.W."/>
        </authorList>
    </citation>
    <scope>NUCLEOTIDE SEQUENCE [LARGE SCALE GENOMIC DNA]</scope>
    <source>
        <strain evidence="1 2">AM-OR11-026</strain>
    </source>
</reference>
<organism evidence="1 2">
    <name type="scientific">Rhizopogon vinicolor AM-OR11-026</name>
    <dbReference type="NCBI Taxonomy" id="1314800"/>
    <lineage>
        <taxon>Eukaryota</taxon>
        <taxon>Fungi</taxon>
        <taxon>Dikarya</taxon>
        <taxon>Basidiomycota</taxon>
        <taxon>Agaricomycotina</taxon>
        <taxon>Agaricomycetes</taxon>
        <taxon>Agaricomycetidae</taxon>
        <taxon>Boletales</taxon>
        <taxon>Suillineae</taxon>
        <taxon>Rhizopogonaceae</taxon>
        <taxon>Rhizopogon</taxon>
    </lineage>
</organism>
<keyword evidence="2" id="KW-1185">Reference proteome</keyword>
<name>A0A1B7MIM4_9AGAM</name>
<protein>
    <submittedName>
        <fullName evidence="1">Uncharacterized protein</fullName>
    </submittedName>
</protein>
<dbReference type="Proteomes" id="UP000092154">
    <property type="component" value="Unassembled WGS sequence"/>
</dbReference>
<proteinExistence type="predicted"/>
<sequence length="77" mass="8844">MPILLLPQPQRSRLDRLSSTIPDPFISTYLFNFCRSLNPFFHHYFTRSATVFDLSTILISFLVTLSNTTPLLSPIVN</sequence>
<dbReference type="InParanoid" id="A0A1B7MIM4"/>